<feature type="domain" description="Carboxylesterase type B" evidence="9">
    <location>
        <begin position="126"/>
        <end position="428"/>
    </location>
</feature>
<comment type="similarity">
    <text evidence="2">Belongs to the cytochrome P450 family.</text>
</comment>
<dbReference type="RefSeq" id="XP_045091683.1">
    <property type="nucleotide sequence ID" value="XM_045241647.1"/>
</dbReference>
<feature type="domain" description="Carboxylesterase type B" evidence="9">
    <location>
        <begin position="15"/>
        <end position="112"/>
    </location>
</feature>
<evidence type="ECO:0000256" key="3">
    <source>
        <dbReference type="ARBA" id="ARBA00022617"/>
    </source>
</evidence>
<gene>
    <name evidence="10 12" type="ORF">CBG01031</name>
    <name evidence="10" type="ORF">CBG_01031</name>
</gene>
<keyword evidence="7" id="KW-0503">Monooxygenase</keyword>
<evidence type="ECO:0000256" key="1">
    <source>
        <dbReference type="ARBA" id="ARBA00001971"/>
    </source>
</evidence>
<evidence type="ECO:0000256" key="8">
    <source>
        <dbReference type="PIRSR" id="PIRSR602401-1"/>
    </source>
</evidence>
<sequence length="940" mass="107493">MGGFLSHLKPEKSVEVLNATCGPVRGNIYRHDEKVVNGYLGIPYAQSSAKEKRFKKPLPVDTWTDPLDCYKYGPICPQSGDKISTLLPPGYRDIDEARGLNLNVFAPSWKSEEFVSFFQILIKDGHKDELFHRYMPMSGSAWSDFAIRPKGVEAEVCKNFARHHGYSGEDSKSLLAWYKMQDISKFLETTGVNKSNASGAAYFGPVFDGDFFPKPFDQLQRDAPKLEVLTTVNEYEGLGFLMMYPNRKHNIEIVADVFGSDVVLHPKEVQKKLYDFYMGNVKLEDSKAIELKMIEFISDSWFNFPALETVRQATKAGNTAYLASFDYYNMESRDPYADWFPFKAANHNSELKYMLGEGMGKFDPVEGEFEMIELMGKLVTNFAKYGNPNGITGPQLWEKYTLNKPLSYFRIDLPKCEMRDNFQNGRLKIYDEINESGENYYLWQWTYWVRRGVPGPLGYPVIGSFLNSLDHSFPGPLQVKEWTKKYGSTFGFTEGLMKTLVISDPELVDEVFVKQYDNFYGRKRNPISGDSEKEKRTNIFSAQGFRWKRLRTISSPTFSNNNLRKLNLTVEECALEIIKHTEEKTAGGAQIDMLRFYQEFTLDVIGRISMGQSESLMFNNPIFPIVRKLFQGSGYYFRLMLIGGVLPPFLVEIVRQIVRRLKMGTFGKINGITLEAVQKRIKQREEDEKAGVEPGEPEDFIDLFLDAKAGDVEHFEEDNGDFKKSTSYTNRQLTTDEIVGQCTVFLIAGFDTTALSLSYSTYLLATHPEVQKKLQEEVDRECPGSGITFDQLSKLKYLECVMKETLRLYPLGTFANSRKCMRTTKLGDIEVEAGTMVQVDTWTLQTNSKIWGEDAGEFKPERWENGDEQFIQKGAYIPFGLGPRQCIGMRLAYMEEKMLLAHILRRYTFQTGTKTEIPLMLIGTTTTQPASVWMHLTPRL</sequence>
<dbReference type="GO" id="GO:0016705">
    <property type="term" value="F:oxidoreductase activity, acting on paired donors, with incorporation or reduction of molecular oxygen"/>
    <property type="evidence" value="ECO:0007669"/>
    <property type="project" value="InterPro"/>
</dbReference>
<dbReference type="PROSITE" id="PS00086">
    <property type="entry name" value="CYTOCHROME_P450"/>
    <property type="match status" value="1"/>
</dbReference>
<keyword evidence="5" id="KW-0560">Oxidoreductase</keyword>
<dbReference type="Pfam" id="PF00135">
    <property type="entry name" value="COesterase"/>
    <property type="match status" value="2"/>
</dbReference>
<keyword evidence="3 8" id="KW-0349">Heme</keyword>
<dbReference type="PRINTS" id="PR00385">
    <property type="entry name" value="P450"/>
</dbReference>
<dbReference type="HOGENOM" id="CLU_312215_0_0_1"/>
<accession>A8WP24</accession>
<keyword evidence="6 8" id="KW-0408">Iron</keyword>
<dbReference type="PANTHER" id="PTHR45029">
    <property type="entry name" value="CARBOXYLIC ESTER HYDROLASE-RELATED"/>
    <property type="match status" value="1"/>
</dbReference>
<evidence type="ECO:0000313" key="12">
    <source>
        <dbReference type="WormBase" id="CBG01031"/>
    </source>
</evidence>
<dbReference type="Gene3D" id="1.10.630.10">
    <property type="entry name" value="Cytochrome P450"/>
    <property type="match status" value="1"/>
</dbReference>
<dbReference type="InterPro" id="IPR043187">
    <property type="entry name" value="CM06B1-like"/>
</dbReference>
<proteinExistence type="inferred from homology"/>
<dbReference type="InterPro" id="IPR001128">
    <property type="entry name" value="Cyt_P450"/>
</dbReference>
<dbReference type="eggNOG" id="KOG0158">
    <property type="taxonomic scope" value="Eukaryota"/>
</dbReference>
<protein>
    <submittedName>
        <fullName evidence="10">Protein CBG01031</fullName>
    </submittedName>
</protein>
<dbReference type="InterPro" id="IPR029058">
    <property type="entry name" value="AB_hydrolase_fold"/>
</dbReference>
<dbReference type="AlphaFoldDB" id="A8WP24"/>
<dbReference type="Pfam" id="PF00067">
    <property type="entry name" value="p450"/>
    <property type="match status" value="1"/>
</dbReference>
<organism evidence="10 11">
    <name type="scientific">Caenorhabditis briggsae</name>
    <dbReference type="NCBI Taxonomy" id="6238"/>
    <lineage>
        <taxon>Eukaryota</taxon>
        <taxon>Metazoa</taxon>
        <taxon>Ecdysozoa</taxon>
        <taxon>Nematoda</taxon>
        <taxon>Chromadorea</taxon>
        <taxon>Rhabditida</taxon>
        <taxon>Rhabditina</taxon>
        <taxon>Rhabditomorpha</taxon>
        <taxon>Rhabditoidea</taxon>
        <taxon>Rhabditidae</taxon>
        <taxon>Peloderinae</taxon>
        <taxon>Caenorhabditis</taxon>
    </lineage>
</organism>
<dbReference type="FunFam" id="1.10.630.10:FF:000182">
    <property type="entry name" value="Cytochrome P450 3A4"/>
    <property type="match status" value="1"/>
</dbReference>
<evidence type="ECO:0000256" key="5">
    <source>
        <dbReference type="ARBA" id="ARBA00023002"/>
    </source>
</evidence>
<name>A8WP24_CAEBR</name>
<evidence type="ECO:0000256" key="7">
    <source>
        <dbReference type="ARBA" id="ARBA00023033"/>
    </source>
</evidence>
<dbReference type="GeneID" id="8573114"/>
<dbReference type="CDD" id="cd11055">
    <property type="entry name" value="CYP3A-like"/>
    <property type="match status" value="1"/>
</dbReference>
<dbReference type="GO" id="GO:0005506">
    <property type="term" value="F:iron ion binding"/>
    <property type="evidence" value="ECO:0007669"/>
    <property type="project" value="InterPro"/>
</dbReference>
<dbReference type="GO" id="GO:0020037">
    <property type="term" value="F:heme binding"/>
    <property type="evidence" value="ECO:0007669"/>
    <property type="project" value="InterPro"/>
</dbReference>
<feature type="binding site" description="axial binding residue" evidence="8">
    <location>
        <position position="886"/>
    </location>
    <ligand>
        <name>heme</name>
        <dbReference type="ChEBI" id="CHEBI:30413"/>
    </ligand>
    <ligandPart>
        <name>Fe</name>
        <dbReference type="ChEBI" id="CHEBI:18248"/>
    </ligandPart>
</feature>
<reference evidence="10 11" key="2">
    <citation type="journal article" date="2011" name="PLoS Genet.">
        <title>Caenorhabditis briggsae recombinant inbred line genotypes reveal inter-strain incompatibility and the evolution of recombination.</title>
        <authorList>
            <person name="Ross J.A."/>
            <person name="Koboldt D.C."/>
            <person name="Staisch J.E."/>
            <person name="Chamberlin H.M."/>
            <person name="Gupta B.P."/>
            <person name="Miller R.D."/>
            <person name="Baird S.E."/>
            <person name="Haag E.S."/>
        </authorList>
    </citation>
    <scope>NUCLEOTIDE SEQUENCE [LARGE SCALE GENOMIC DNA]</scope>
    <source>
        <strain evidence="10 11">AF16</strain>
    </source>
</reference>
<evidence type="ECO:0000256" key="6">
    <source>
        <dbReference type="ARBA" id="ARBA00023004"/>
    </source>
</evidence>
<dbReference type="KEGG" id="cbr:CBG_01031"/>
<dbReference type="CTD" id="8573114"/>
<dbReference type="Proteomes" id="UP000008549">
    <property type="component" value="Unassembled WGS sequence"/>
</dbReference>
<dbReference type="PANTHER" id="PTHR45029:SF2">
    <property type="entry name" value="CARBOXYLIC ESTER HYDROLASE"/>
    <property type="match status" value="1"/>
</dbReference>
<evidence type="ECO:0000313" key="11">
    <source>
        <dbReference type="Proteomes" id="UP000008549"/>
    </source>
</evidence>
<dbReference type="InParanoid" id="A8WP24"/>
<dbReference type="PRINTS" id="PR00463">
    <property type="entry name" value="EP450I"/>
</dbReference>
<evidence type="ECO:0000313" key="10">
    <source>
        <dbReference type="EMBL" id="CAP22230.2"/>
    </source>
</evidence>
<dbReference type="EMBL" id="HE600951">
    <property type="protein sequence ID" value="CAP22230.2"/>
    <property type="molecule type" value="Genomic_DNA"/>
</dbReference>
<dbReference type="WormBase" id="CBG01031">
    <property type="protein sequence ID" value="CBP41826"/>
    <property type="gene ID" value="WBGene00024324"/>
</dbReference>
<comment type="cofactor">
    <cofactor evidence="1 8">
        <name>heme</name>
        <dbReference type="ChEBI" id="CHEBI:30413"/>
    </cofactor>
</comment>
<dbReference type="OMA" id="PASVWMH"/>
<reference evidence="10 11" key="1">
    <citation type="journal article" date="2003" name="PLoS Biol.">
        <title>The genome sequence of Caenorhabditis briggsae: a platform for comparative genomics.</title>
        <authorList>
            <person name="Stein L.D."/>
            <person name="Bao Z."/>
            <person name="Blasiar D."/>
            <person name="Blumenthal T."/>
            <person name="Brent M.R."/>
            <person name="Chen N."/>
            <person name="Chinwalla A."/>
            <person name="Clarke L."/>
            <person name="Clee C."/>
            <person name="Coghlan A."/>
            <person name="Coulson A."/>
            <person name="D'Eustachio P."/>
            <person name="Fitch D.H."/>
            <person name="Fulton L.A."/>
            <person name="Fulton R.E."/>
            <person name="Griffiths-Jones S."/>
            <person name="Harris T.W."/>
            <person name="Hillier L.W."/>
            <person name="Kamath R."/>
            <person name="Kuwabara P.E."/>
            <person name="Mardis E.R."/>
            <person name="Marra M.A."/>
            <person name="Miner T.L."/>
            <person name="Minx P."/>
            <person name="Mullikin J.C."/>
            <person name="Plumb R.W."/>
            <person name="Rogers J."/>
            <person name="Schein J.E."/>
            <person name="Sohrmann M."/>
            <person name="Spieth J."/>
            <person name="Stajich J.E."/>
            <person name="Wei C."/>
            <person name="Willey D."/>
            <person name="Wilson R.K."/>
            <person name="Durbin R."/>
            <person name="Waterston R.H."/>
        </authorList>
    </citation>
    <scope>NUCLEOTIDE SEQUENCE [LARGE SCALE GENOMIC DNA]</scope>
    <source>
        <strain evidence="10 11">AF16</strain>
    </source>
</reference>
<dbReference type="Gene3D" id="3.40.50.1820">
    <property type="entry name" value="alpha/beta hydrolase"/>
    <property type="match status" value="2"/>
</dbReference>
<dbReference type="SUPFAM" id="SSF48264">
    <property type="entry name" value="Cytochrome P450"/>
    <property type="match status" value="1"/>
</dbReference>
<dbReference type="SUPFAM" id="SSF53474">
    <property type="entry name" value="alpha/beta-Hydrolases"/>
    <property type="match status" value="1"/>
</dbReference>
<dbReference type="InterPro" id="IPR002401">
    <property type="entry name" value="Cyt_P450_E_grp-I"/>
</dbReference>
<evidence type="ECO:0000259" key="9">
    <source>
        <dbReference type="Pfam" id="PF00135"/>
    </source>
</evidence>
<evidence type="ECO:0000256" key="4">
    <source>
        <dbReference type="ARBA" id="ARBA00022723"/>
    </source>
</evidence>
<evidence type="ECO:0000256" key="2">
    <source>
        <dbReference type="ARBA" id="ARBA00010617"/>
    </source>
</evidence>
<keyword evidence="4 8" id="KW-0479">Metal-binding</keyword>
<dbReference type="InterPro" id="IPR017972">
    <property type="entry name" value="Cyt_P450_CS"/>
</dbReference>
<dbReference type="InterPro" id="IPR002018">
    <property type="entry name" value="CarbesteraseB"/>
</dbReference>
<dbReference type="GO" id="GO:0004497">
    <property type="term" value="F:monooxygenase activity"/>
    <property type="evidence" value="ECO:0007669"/>
    <property type="project" value="UniProtKB-KW"/>
</dbReference>
<dbReference type="STRING" id="6238.A8WP24"/>
<dbReference type="FunCoup" id="A8WP24">
    <property type="interactions" value="88"/>
</dbReference>
<keyword evidence="11" id="KW-1185">Reference proteome</keyword>
<dbReference type="InterPro" id="IPR036396">
    <property type="entry name" value="Cyt_P450_sf"/>
</dbReference>
<dbReference type="eggNOG" id="KOG1516">
    <property type="taxonomic scope" value="Eukaryota"/>
</dbReference>